<dbReference type="EMBL" id="JAGZYH010000036">
    <property type="protein sequence ID" value="MBS6622475.1"/>
    <property type="molecule type" value="Genomic_DNA"/>
</dbReference>
<evidence type="ECO:0000313" key="2">
    <source>
        <dbReference type="Proteomes" id="UP000811365"/>
    </source>
</evidence>
<proteinExistence type="predicted"/>
<evidence type="ECO:0000313" key="1">
    <source>
        <dbReference type="EMBL" id="MBS6622475.1"/>
    </source>
</evidence>
<organism evidence="1 2">
    <name type="scientific">Faecalibacterium prausnitzii</name>
    <dbReference type="NCBI Taxonomy" id="853"/>
    <lineage>
        <taxon>Bacteria</taxon>
        <taxon>Bacillati</taxon>
        <taxon>Bacillota</taxon>
        <taxon>Clostridia</taxon>
        <taxon>Eubacteriales</taxon>
        <taxon>Oscillospiraceae</taxon>
        <taxon>Faecalibacterium</taxon>
    </lineage>
</organism>
<comment type="caution">
    <text evidence="1">The sequence shown here is derived from an EMBL/GenBank/DDBJ whole genome shotgun (WGS) entry which is preliminary data.</text>
</comment>
<sequence>MSEKKQTAAAENTAAVEKTGPVVYCGPSVKNTVKQFTVYSDGDTLPDAVNDFLNKIPAARGLMVPIADFANTRAALENPKSGAGIIFAAVKAALN</sequence>
<dbReference type="AlphaFoldDB" id="A0A9E1GLD7"/>
<reference evidence="1" key="1">
    <citation type="submission" date="2021-02" db="EMBL/GenBank/DDBJ databases">
        <title>Infant gut strain persistence is associated with maternal origin, phylogeny, and functional potential including surface adhesion and iron acquisition.</title>
        <authorList>
            <person name="Lou Y.C."/>
        </authorList>
    </citation>
    <scope>NUCLEOTIDE SEQUENCE</scope>
    <source>
        <strain evidence="1">L2_039_000G1_dasL2_039_000G1_maxbin2.maxbin.077</strain>
    </source>
</reference>
<name>A0A9E1GLD7_9FIRM</name>
<protein>
    <submittedName>
        <fullName evidence="1">Uncharacterized protein</fullName>
    </submittedName>
</protein>
<gene>
    <name evidence="1" type="ORF">KH315_10000</name>
</gene>
<accession>A0A9E1GLD7</accession>
<dbReference type="Proteomes" id="UP000811365">
    <property type="component" value="Unassembled WGS sequence"/>
</dbReference>